<feature type="transmembrane region" description="Helical" evidence="7">
    <location>
        <begin position="581"/>
        <end position="601"/>
    </location>
</feature>
<feature type="domain" description="ABC-2 type transporter transmembrane" evidence="8">
    <location>
        <begin position="567"/>
        <end position="755"/>
    </location>
</feature>
<dbReference type="Proteomes" id="UP000307000">
    <property type="component" value="Chromosome"/>
</dbReference>
<dbReference type="NCBIfam" id="TIGR03062">
    <property type="entry name" value="pip_yhgE_Cterm"/>
    <property type="match status" value="1"/>
</dbReference>
<reference evidence="9 10" key="1">
    <citation type="submission" date="2018-12" db="EMBL/GenBank/DDBJ databases">
        <title>Complete Genome Sequence of Glutamicibacter creatinolyticus strain LGCM259,isolated from an abscess of a 12-year-old mare in Italy.</title>
        <authorList>
            <person name="Santos R.G."/>
            <person name="Silva A.L."/>
            <person name="Seyffert N."/>
            <person name="Castro T.L.P."/>
            <person name="Attili A.R."/>
            <person name="Rifici C."/>
            <person name="Mazzullo G."/>
            <person name="Brenig B."/>
            <person name="Venanzi F."/>
            <person name="Azevedo V."/>
        </authorList>
    </citation>
    <scope>NUCLEOTIDE SEQUENCE [LARGE SCALE GENOMIC DNA]</scope>
    <source>
        <strain evidence="9 10">LGCM 259</strain>
    </source>
</reference>
<dbReference type="InterPro" id="IPR017501">
    <property type="entry name" value="Phage_infect_YhgE_C"/>
</dbReference>
<dbReference type="Gene3D" id="1.10.287.950">
    <property type="entry name" value="Methyl-accepting chemotaxis protein"/>
    <property type="match status" value="2"/>
</dbReference>
<keyword evidence="10" id="KW-1185">Reference proteome</keyword>
<dbReference type="PANTHER" id="PTHR43077:SF5">
    <property type="entry name" value="PHAGE INFECTION PROTEIN"/>
    <property type="match status" value="1"/>
</dbReference>
<evidence type="ECO:0000259" key="8">
    <source>
        <dbReference type="Pfam" id="PF12698"/>
    </source>
</evidence>
<feature type="transmembrane region" description="Helical" evidence="7">
    <location>
        <begin position="653"/>
        <end position="676"/>
    </location>
</feature>
<dbReference type="NCBIfam" id="TIGR03057">
    <property type="entry name" value="xxxLxxG_by_4"/>
    <property type="match status" value="5"/>
</dbReference>
<feature type="transmembrane region" description="Helical" evidence="7">
    <location>
        <begin position="622"/>
        <end position="647"/>
    </location>
</feature>
<dbReference type="KEGG" id="gcr:GcLGCM259_0381"/>
<evidence type="ECO:0000313" key="9">
    <source>
        <dbReference type="EMBL" id="QCY46162.1"/>
    </source>
</evidence>
<keyword evidence="2 7" id="KW-0812">Transmembrane</keyword>
<name>A0A5B7WQD9_9MICC</name>
<dbReference type="PANTHER" id="PTHR43077">
    <property type="entry name" value="TRANSPORT PERMEASE YVFS-RELATED"/>
    <property type="match status" value="1"/>
</dbReference>
<evidence type="ECO:0000256" key="4">
    <source>
        <dbReference type="ARBA" id="ARBA00023136"/>
    </source>
</evidence>
<dbReference type="GO" id="GO:0140359">
    <property type="term" value="F:ABC-type transporter activity"/>
    <property type="evidence" value="ECO:0007669"/>
    <property type="project" value="InterPro"/>
</dbReference>
<feature type="transmembrane region" description="Helical" evidence="7">
    <location>
        <begin position="734"/>
        <end position="759"/>
    </location>
</feature>
<feature type="region of interest" description="Disordered" evidence="6">
    <location>
        <begin position="531"/>
        <end position="555"/>
    </location>
</feature>
<proteinExistence type="predicted"/>
<dbReference type="GO" id="GO:0016020">
    <property type="term" value="C:membrane"/>
    <property type="evidence" value="ECO:0007669"/>
    <property type="project" value="UniProtKB-SubCell"/>
</dbReference>
<dbReference type="InterPro" id="IPR013525">
    <property type="entry name" value="ABC2_TM"/>
</dbReference>
<keyword evidence="3 7" id="KW-1133">Transmembrane helix</keyword>
<dbReference type="InterPro" id="IPR023908">
    <property type="entry name" value="xxxLxxG_rpt"/>
</dbReference>
<organism evidence="9 10">
    <name type="scientific">Glutamicibacter creatinolyticus</name>
    <dbReference type="NCBI Taxonomy" id="162496"/>
    <lineage>
        <taxon>Bacteria</taxon>
        <taxon>Bacillati</taxon>
        <taxon>Actinomycetota</taxon>
        <taxon>Actinomycetes</taxon>
        <taxon>Micrococcales</taxon>
        <taxon>Micrococcaceae</taxon>
        <taxon>Glutamicibacter</taxon>
    </lineage>
</organism>
<evidence type="ECO:0000313" key="10">
    <source>
        <dbReference type="Proteomes" id="UP000307000"/>
    </source>
</evidence>
<keyword evidence="5" id="KW-0175">Coiled coil</keyword>
<evidence type="ECO:0000256" key="2">
    <source>
        <dbReference type="ARBA" id="ARBA00022692"/>
    </source>
</evidence>
<keyword evidence="4 7" id="KW-0472">Membrane</keyword>
<feature type="coiled-coil region" evidence="5">
    <location>
        <begin position="384"/>
        <end position="411"/>
    </location>
</feature>
<dbReference type="SUPFAM" id="SSF58104">
    <property type="entry name" value="Methyl-accepting chemotaxis protein (MCP) signaling domain"/>
    <property type="match status" value="1"/>
</dbReference>
<dbReference type="InterPro" id="IPR017500">
    <property type="entry name" value="Phage_infect_YhgE_N"/>
</dbReference>
<protein>
    <submittedName>
        <fullName evidence="9">ABC transporter</fullName>
    </submittedName>
</protein>
<comment type="subcellular location">
    <subcellularLocation>
        <location evidence="1">Membrane</location>
        <topology evidence="1">Multi-pass membrane protein</topology>
    </subcellularLocation>
</comment>
<evidence type="ECO:0000256" key="1">
    <source>
        <dbReference type="ARBA" id="ARBA00004141"/>
    </source>
</evidence>
<evidence type="ECO:0000256" key="7">
    <source>
        <dbReference type="SAM" id="Phobius"/>
    </source>
</evidence>
<dbReference type="Gene3D" id="3.40.1710.10">
    <property type="entry name" value="abc type-2 transporter like domain"/>
    <property type="match status" value="1"/>
</dbReference>
<dbReference type="AlphaFoldDB" id="A0A5B7WQD9"/>
<feature type="transmembrane region" description="Helical" evidence="7">
    <location>
        <begin position="21"/>
        <end position="41"/>
    </location>
</feature>
<dbReference type="InterPro" id="IPR051328">
    <property type="entry name" value="T7SS_ABC-Transporter"/>
</dbReference>
<dbReference type="EMBL" id="CP034412">
    <property type="protein sequence ID" value="QCY46162.1"/>
    <property type="molecule type" value="Genomic_DNA"/>
</dbReference>
<evidence type="ECO:0000256" key="3">
    <source>
        <dbReference type="ARBA" id="ARBA00022989"/>
    </source>
</evidence>
<evidence type="ECO:0000256" key="5">
    <source>
        <dbReference type="SAM" id="Coils"/>
    </source>
</evidence>
<dbReference type="RefSeq" id="WP_138925605.1">
    <property type="nucleotide sequence ID" value="NZ_CP034412.1"/>
</dbReference>
<dbReference type="Pfam" id="PF12698">
    <property type="entry name" value="ABC2_membrane_3"/>
    <property type="match status" value="2"/>
</dbReference>
<feature type="domain" description="ABC-2 type transporter transmembrane" evidence="8">
    <location>
        <begin position="27"/>
        <end position="158"/>
    </location>
</feature>
<feature type="transmembrane region" description="Helical" evidence="7">
    <location>
        <begin position="683"/>
        <end position="702"/>
    </location>
</feature>
<evidence type="ECO:0000256" key="6">
    <source>
        <dbReference type="SAM" id="MobiDB-lite"/>
    </source>
</evidence>
<accession>A0A5B7WQD9</accession>
<sequence>MTILRLALSELQRMTRGTLPKLAIIALSCVPLLYGAMYLYANWDPQSHLSGVRAALVNLDEGAEKSGKDLKVGEDVTESLLEDGTFGWELVGSEQEAYEGVANGDYSFAMTIPKDFSANLASPADFDKAKQAQLKITTNDANNFMVGTFADTLANEVHNSVAKEVGTQTADSMIAGFVDIHSSMADAADGAGQVYDGTLQLKDGVATLSDGTKQLVDGGKQLADGTVELHDGTKTLKQGTGDLVKGQTQLRDGAKELSAGTGDLKKGADQLAAGLNEMKKQTAPLPSSAKQLNDGAQQAAKAAKQLAAGSRQVADGNAQLNDKVSEAAEVITALEADADKRLQTVEKKSLDGIQQLVKDEIITQEQADELVKTVSSSVDEAAANSQVIQRAKEIKAQLKTAQQQIQQLADGSEQVAQGNKQLSAGLNTLADGTAQLNAAVPTLVKGISTAATGGNDLAAGAAQLNDGAKTLYAGQRDALAGAKQLDSGAKELNAGAAELQTGSAQLYTGLKDLQSGVGDLGKGSNDLADGSGELATGLSDGTKEIPNPDDPTREHLSEVIGDPVAVDRTDQAKAGAYGEGLAPFFITLATWIGAFILTQVMRPITKRALASNGRDWKIALGGWMPFFLLSVIQSSLLYAVVLFWLGLDTAHPWMTWGLLALASMAFTAIIQGITALLGAAGKFVVLVLMVLQLVTAGGTFPWETLPEPLHVLHRILPMGHVVAGLRHLVYGADLALLSEVVLGLIGYTLLGLALSTLAVRKHKTWTLKTLQPELVV</sequence>
<gene>
    <name evidence="9" type="ORF">GcLGCM259_0381</name>
</gene>
<dbReference type="NCBIfam" id="TIGR03061">
    <property type="entry name" value="pip_yhgE_Nterm"/>
    <property type="match status" value="1"/>
</dbReference>